<gene>
    <name evidence="2" type="ORF">P5673_031714</name>
</gene>
<comment type="caution">
    <text evidence="2">The sequence shown here is derived from an EMBL/GenBank/DDBJ whole genome shotgun (WGS) entry which is preliminary data.</text>
</comment>
<proteinExistence type="predicted"/>
<organism evidence="2 3">
    <name type="scientific">Acropora cervicornis</name>
    <name type="common">Staghorn coral</name>
    <dbReference type="NCBI Taxonomy" id="6130"/>
    <lineage>
        <taxon>Eukaryota</taxon>
        <taxon>Metazoa</taxon>
        <taxon>Cnidaria</taxon>
        <taxon>Anthozoa</taxon>
        <taxon>Hexacorallia</taxon>
        <taxon>Scleractinia</taxon>
        <taxon>Astrocoeniina</taxon>
        <taxon>Acroporidae</taxon>
        <taxon>Acropora</taxon>
    </lineage>
</organism>
<dbReference type="PANTHER" id="PTHR33309">
    <property type="entry name" value="KERATIN, ULTRA HIGH-SULFUR MATRIX PROTEIN-LIKE"/>
    <property type="match status" value="1"/>
</dbReference>
<protein>
    <submittedName>
        <fullName evidence="2">Uncharacterized protein</fullName>
    </submittedName>
</protein>
<name>A0AAD9PSC0_ACRCE</name>
<evidence type="ECO:0000313" key="2">
    <source>
        <dbReference type="EMBL" id="KAK2548182.1"/>
    </source>
</evidence>
<feature type="compositionally biased region" description="Basic and acidic residues" evidence="1">
    <location>
        <begin position="131"/>
        <end position="163"/>
    </location>
</feature>
<dbReference type="PANTHER" id="PTHR33309:SF1">
    <property type="entry name" value="MYB_SANT-LIKE DNA-BINDING DOMAIN-CONTAINING PROTEIN"/>
    <property type="match status" value="1"/>
</dbReference>
<sequence>MACQTPASGNNSVKSTEDHDLIVGRKVLLQEPFKHPKNSKERGDVWGQIALNLNSRASPIFKVSKRSVRLRLTLLQTKYREKIREEERDPGIDCEETQLDAAVEEILDKENAADMERNEQAGTLTKKKQKHQSEKARAEEVWRQAMERLGKTQERNADSEERKSSKRGKKRSSDAVEYLKEKFELKSKLRKGEMEFKKNEQQMLMDQQSQMHKHQLEMMKMVQQQNQSLMALLEKATFTK</sequence>
<dbReference type="Proteomes" id="UP001249851">
    <property type="component" value="Unassembled WGS sequence"/>
</dbReference>
<keyword evidence="3" id="KW-1185">Reference proteome</keyword>
<evidence type="ECO:0000313" key="3">
    <source>
        <dbReference type="Proteomes" id="UP001249851"/>
    </source>
</evidence>
<dbReference type="EMBL" id="JARQWQ010000154">
    <property type="protein sequence ID" value="KAK2548182.1"/>
    <property type="molecule type" value="Genomic_DNA"/>
</dbReference>
<reference evidence="2" key="2">
    <citation type="journal article" date="2023" name="Science">
        <title>Genomic signatures of disease resistance in endangered staghorn corals.</title>
        <authorList>
            <person name="Vollmer S.V."/>
            <person name="Selwyn J.D."/>
            <person name="Despard B.A."/>
            <person name="Roesel C.L."/>
        </authorList>
    </citation>
    <scope>NUCLEOTIDE SEQUENCE</scope>
    <source>
        <strain evidence="2">K2</strain>
    </source>
</reference>
<dbReference type="AlphaFoldDB" id="A0AAD9PSC0"/>
<feature type="region of interest" description="Disordered" evidence="1">
    <location>
        <begin position="111"/>
        <end position="176"/>
    </location>
</feature>
<evidence type="ECO:0000256" key="1">
    <source>
        <dbReference type="SAM" id="MobiDB-lite"/>
    </source>
</evidence>
<reference evidence="2" key="1">
    <citation type="journal article" date="2023" name="G3 (Bethesda)">
        <title>Whole genome assembly and annotation of the endangered Caribbean coral Acropora cervicornis.</title>
        <authorList>
            <person name="Selwyn J.D."/>
            <person name="Vollmer S.V."/>
        </authorList>
    </citation>
    <scope>NUCLEOTIDE SEQUENCE</scope>
    <source>
        <strain evidence="2">K2</strain>
    </source>
</reference>
<accession>A0AAD9PSC0</accession>